<dbReference type="Proteomes" id="UP000077266">
    <property type="component" value="Unassembled WGS sequence"/>
</dbReference>
<sequence length="187" mass="21713">MFIWTNHSYYEETGVVEQAQDSSLHAIIKEQLRDGNDTDRLQRVWDIIRQEKLYVYYNKRKFPFIYGNLSLSQELIARARLYFETHTKDDDSFWHCAVSFIRDALAGGGANTSSQIRVFMQRHGDEYVIAVEACTHHNIHVQYDSFNIYIPAGYPLLAAVARAAGVPDDFEHSRDGFLVCIYPRLRD</sequence>
<name>A0A165E389_EXIGL</name>
<proteinExistence type="predicted"/>
<protein>
    <submittedName>
        <fullName evidence="1">Uncharacterized protein</fullName>
    </submittedName>
</protein>
<evidence type="ECO:0000313" key="1">
    <source>
        <dbReference type="EMBL" id="KZV85977.1"/>
    </source>
</evidence>
<accession>A0A165E389</accession>
<reference evidence="1 2" key="1">
    <citation type="journal article" date="2016" name="Mol. Biol. Evol.">
        <title>Comparative Genomics of Early-Diverging Mushroom-Forming Fungi Provides Insights into the Origins of Lignocellulose Decay Capabilities.</title>
        <authorList>
            <person name="Nagy L.G."/>
            <person name="Riley R."/>
            <person name="Tritt A."/>
            <person name="Adam C."/>
            <person name="Daum C."/>
            <person name="Floudas D."/>
            <person name="Sun H."/>
            <person name="Yadav J.S."/>
            <person name="Pangilinan J."/>
            <person name="Larsson K.H."/>
            <person name="Matsuura K."/>
            <person name="Barry K."/>
            <person name="Labutti K."/>
            <person name="Kuo R."/>
            <person name="Ohm R.A."/>
            <person name="Bhattacharya S.S."/>
            <person name="Shirouzu T."/>
            <person name="Yoshinaga Y."/>
            <person name="Martin F.M."/>
            <person name="Grigoriev I.V."/>
            <person name="Hibbett D.S."/>
        </authorList>
    </citation>
    <scope>NUCLEOTIDE SEQUENCE [LARGE SCALE GENOMIC DNA]</scope>
    <source>
        <strain evidence="1 2">HHB12029</strain>
    </source>
</reference>
<dbReference type="AlphaFoldDB" id="A0A165E389"/>
<dbReference type="EMBL" id="KV426170">
    <property type="protein sequence ID" value="KZV85977.1"/>
    <property type="molecule type" value="Genomic_DNA"/>
</dbReference>
<organism evidence="1 2">
    <name type="scientific">Exidia glandulosa HHB12029</name>
    <dbReference type="NCBI Taxonomy" id="1314781"/>
    <lineage>
        <taxon>Eukaryota</taxon>
        <taxon>Fungi</taxon>
        <taxon>Dikarya</taxon>
        <taxon>Basidiomycota</taxon>
        <taxon>Agaricomycotina</taxon>
        <taxon>Agaricomycetes</taxon>
        <taxon>Auriculariales</taxon>
        <taxon>Exidiaceae</taxon>
        <taxon>Exidia</taxon>
    </lineage>
</organism>
<gene>
    <name evidence="1" type="ORF">EXIGLDRAFT_233205</name>
</gene>
<keyword evidence="2" id="KW-1185">Reference proteome</keyword>
<evidence type="ECO:0000313" key="2">
    <source>
        <dbReference type="Proteomes" id="UP000077266"/>
    </source>
</evidence>
<dbReference type="InParanoid" id="A0A165E389"/>